<proteinExistence type="predicted"/>
<evidence type="ECO:0008006" key="4">
    <source>
        <dbReference type="Google" id="ProtNLM"/>
    </source>
</evidence>
<dbReference type="Proteomes" id="UP000075806">
    <property type="component" value="Unassembled WGS sequence"/>
</dbReference>
<dbReference type="EMBL" id="LTAO01000001">
    <property type="protein sequence ID" value="KYG35253.1"/>
    <property type="molecule type" value="Genomic_DNA"/>
</dbReference>
<feature type="compositionally biased region" description="Pro residues" evidence="1">
    <location>
        <begin position="20"/>
        <end position="48"/>
    </location>
</feature>
<dbReference type="AlphaFoldDB" id="A0A161PMG4"/>
<feature type="compositionally biased region" description="Pro residues" evidence="1">
    <location>
        <begin position="63"/>
        <end position="77"/>
    </location>
</feature>
<evidence type="ECO:0000313" key="3">
    <source>
        <dbReference type="Proteomes" id="UP000075806"/>
    </source>
</evidence>
<feature type="compositionally biased region" description="Gly residues" evidence="1">
    <location>
        <begin position="49"/>
        <end position="62"/>
    </location>
</feature>
<accession>A0A161PMG4</accession>
<gene>
    <name evidence="2" type="ORF">AZF04_02635</name>
</gene>
<dbReference type="STRING" id="519424.AZF04_02635"/>
<name>A0A161PMG4_9BACI</name>
<evidence type="ECO:0000313" key="2">
    <source>
        <dbReference type="EMBL" id="KYG35253.1"/>
    </source>
</evidence>
<organism evidence="2 3">
    <name type="scientific">Alkalihalobacillus trypoxylicola</name>
    <dbReference type="NCBI Taxonomy" id="519424"/>
    <lineage>
        <taxon>Bacteria</taxon>
        <taxon>Bacillati</taxon>
        <taxon>Bacillota</taxon>
        <taxon>Bacilli</taxon>
        <taxon>Bacillales</taxon>
        <taxon>Bacillaceae</taxon>
        <taxon>Alkalihalobacillus</taxon>
    </lineage>
</organism>
<keyword evidence="3" id="KW-1185">Reference proteome</keyword>
<reference evidence="2" key="1">
    <citation type="submission" date="2016-02" db="EMBL/GenBank/DDBJ databases">
        <title>Genome sequence of Bacillus trypoxylicola KCTC 13244(T).</title>
        <authorList>
            <person name="Jeong H."/>
            <person name="Park S.-H."/>
            <person name="Choi S.-K."/>
        </authorList>
    </citation>
    <scope>NUCLEOTIDE SEQUENCE [LARGE SCALE GENOMIC DNA]</scope>
    <source>
        <strain evidence="2">KCTC 13244</strain>
    </source>
</reference>
<dbReference type="RefSeq" id="WP_061947418.1">
    <property type="nucleotide sequence ID" value="NZ_LTAO01000001.1"/>
</dbReference>
<protein>
    <recommendedName>
        <fullName evidence="4">Transporter</fullName>
    </recommendedName>
</protein>
<feature type="region of interest" description="Disordered" evidence="1">
    <location>
        <begin position="1"/>
        <end position="85"/>
    </location>
</feature>
<comment type="caution">
    <text evidence="2">The sequence shown here is derived from an EMBL/GenBank/DDBJ whole genome shotgun (WGS) entry which is preliminary data.</text>
</comment>
<dbReference type="OrthoDB" id="2068061at2"/>
<sequence>MHPSHRQIGSFPGLGGLSPIFPPFGPGGPGGGPPFGPGGPGGGPPFGPGGPGGGPPFGSGGPGGPPTSPPPSSPPPNMTSLQSGGASVFAVDPGGLAGCLYRFTFIRLNNGNSFWFYPTFIGRNSVAGYRWNWFRWTYFGIDTNRIASFQCV</sequence>
<evidence type="ECO:0000256" key="1">
    <source>
        <dbReference type="SAM" id="MobiDB-lite"/>
    </source>
</evidence>